<gene>
    <name evidence="1" type="ORF">HHK36_012299</name>
</gene>
<accession>A0A834ZA47</accession>
<dbReference type="AlphaFoldDB" id="A0A834ZA47"/>
<dbReference type="EMBL" id="JABCRI010000008">
    <property type="protein sequence ID" value="KAF8401363.1"/>
    <property type="molecule type" value="Genomic_DNA"/>
</dbReference>
<reference evidence="1 2" key="1">
    <citation type="submission" date="2020-04" db="EMBL/GenBank/DDBJ databases">
        <title>Plant Genome Project.</title>
        <authorList>
            <person name="Zhang R.-G."/>
        </authorList>
    </citation>
    <scope>NUCLEOTIDE SEQUENCE [LARGE SCALE GENOMIC DNA]</scope>
    <source>
        <strain evidence="1">YNK0</strain>
        <tissue evidence="1">Leaf</tissue>
    </source>
</reference>
<dbReference type="OMA" id="GESSEWY"/>
<dbReference type="Proteomes" id="UP000655225">
    <property type="component" value="Unassembled WGS sequence"/>
</dbReference>
<organism evidence="1 2">
    <name type="scientific">Tetracentron sinense</name>
    <name type="common">Spur-leaf</name>
    <dbReference type="NCBI Taxonomy" id="13715"/>
    <lineage>
        <taxon>Eukaryota</taxon>
        <taxon>Viridiplantae</taxon>
        <taxon>Streptophyta</taxon>
        <taxon>Embryophyta</taxon>
        <taxon>Tracheophyta</taxon>
        <taxon>Spermatophyta</taxon>
        <taxon>Magnoliopsida</taxon>
        <taxon>Trochodendrales</taxon>
        <taxon>Trochodendraceae</taxon>
        <taxon>Tetracentron</taxon>
    </lineage>
</organism>
<evidence type="ECO:0000313" key="1">
    <source>
        <dbReference type="EMBL" id="KAF8401363.1"/>
    </source>
</evidence>
<keyword evidence="2" id="KW-1185">Reference proteome</keyword>
<protein>
    <submittedName>
        <fullName evidence="1">Uncharacterized protein</fullName>
    </submittedName>
</protein>
<comment type="caution">
    <text evidence="1">The sequence shown here is derived from an EMBL/GenBank/DDBJ whole genome shotgun (WGS) entry which is preliminary data.</text>
</comment>
<proteinExistence type="predicted"/>
<sequence length="289" mass="31844">MLEHQRGRLKPVSRDEALDGRRATTTAFLFTIRGTFRYRMKPSNEDLPTIMDLAKMGGLCKRKGGRASRLALKKKNTKKAASNLQISLEGPERGGCAPPTLEKETITSAVIWQDDKRENMVLDPYEGEERESHVVPGPYTEARDGLLGPREERETEMLGLYEGLGSGIMFLNDIMGNGVVDPNGVMSISEEKEGVIDISLEMESGVSGSNKGKIGTEKESGVILSSNGESSEWYSSSSITSSLDDGWVDWDWEGVLEGHKLWEEGNDQEMFSFLGGRDNDEGKKCRIGG</sequence>
<evidence type="ECO:0000313" key="2">
    <source>
        <dbReference type="Proteomes" id="UP000655225"/>
    </source>
</evidence>
<name>A0A834ZA47_TETSI</name>